<organism evidence="1 2">
    <name type="scientific">Nonomuraea maritima</name>
    <dbReference type="NCBI Taxonomy" id="683260"/>
    <lineage>
        <taxon>Bacteria</taxon>
        <taxon>Bacillati</taxon>
        <taxon>Actinomycetota</taxon>
        <taxon>Actinomycetes</taxon>
        <taxon>Streptosporangiales</taxon>
        <taxon>Streptosporangiaceae</taxon>
        <taxon>Nonomuraea</taxon>
    </lineage>
</organism>
<sequence length="116" mass="12511">MEVNYNKSTIHGTQTFQEYRAPVIQQNGHEALYRLEQAIGRLERLVAQGAVSATQGQEVADELRAEITEARTTNRFSGRLANAGRKALELLQNAGGAADDITKIGAAVTVISGMVL</sequence>
<gene>
    <name evidence="1" type="ORF">SAMN05421874_10212</name>
</gene>
<dbReference type="STRING" id="683260.SAMN05421874_10212"/>
<keyword evidence="2" id="KW-1185">Reference proteome</keyword>
<dbReference type="EMBL" id="FNFB01000002">
    <property type="protein sequence ID" value="SDJ50103.1"/>
    <property type="molecule type" value="Genomic_DNA"/>
</dbReference>
<dbReference type="Proteomes" id="UP000198683">
    <property type="component" value="Unassembled WGS sequence"/>
</dbReference>
<dbReference type="RefSeq" id="WP_090759606.1">
    <property type="nucleotide sequence ID" value="NZ_FNFB01000002.1"/>
</dbReference>
<evidence type="ECO:0000313" key="1">
    <source>
        <dbReference type="EMBL" id="SDJ50103.1"/>
    </source>
</evidence>
<proteinExistence type="predicted"/>
<evidence type="ECO:0000313" key="2">
    <source>
        <dbReference type="Proteomes" id="UP000198683"/>
    </source>
</evidence>
<dbReference type="AlphaFoldDB" id="A0A1G8U8M5"/>
<accession>A0A1G8U8M5</accession>
<reference evidence="1 2" key="1">
    <citation type="submission" date="2016-10" db="EMBL/GenBank/DDBJ databases">
        <authorList>
            <person name="de Groot N.N."/>
        </authorList>
    </citation>
    <scope>NUCLEOTIDE SEQUENCE [LARGE SCALE GENOMIC DNA]</scope>
    <source>
        <strain evidence="1 2">CGMCC 4.5681</strain>
    </source>
</reference>
<protein>
    <submittedName>
        <fullName evidence="1">Uncharacterized protein</fullName>
    </submittedName>
</protein>
<name>A0A1G8U8M5_9ACTN</name>